<comment type="caution">
    <text evidence="1">The sequence shown here is derived from an EMBL/GenBank/DDBJ whole genome shotgun (WGS) entry which is preliminary data.</text>
</comment>
<evidence type="ECO:0000313" key="2">
    <source>
        <dbReference type="Proteomes" id="UP001596067"/>
    </source>
</evidence>
<dbReference type="Proteomes" id="UP001596067">
    <property type="component" value="Unassembled WGS sequence"/>
</dbReference>
<gene>
    <name evidence="1" type="ORF">ACFP0N_21445</name>
</gene>
<keyword evidence="2" id="KW-1185">Reference proteome</keyword>
<evidence type="ECO:0000313" key="1">
    <source>
        <dbReference type="EMBL" id="MFC5887537.1"/>
    </source>
</evidence>
<evidence type="ECO:0008006" key="3">
    <source>
        <dbReference type="Google" id="ProtNLM"/>
    </source>
</evidence>
<dbReference type="Gene3D" id="3.40.630.30">
    <property type="match status" value="1"/>
</dbReference>
<proteinExistence type="predicted"/>
<dbReference type="SUPFAM" id="SSF55729">
    <property type="entry name" value="Acyl-CoA N-acyltransferases (Nat)"/>
    <property type="match status" value="1"/>
</dbReference>
<name>A0ABW1EZG9_9ACTN</name>
<dbReference type="RefSeq" id="WP_313766734.1">
    <property type="nucleotide sequence ID" value="NZ_BAAAVH010000014.1"/>
</dbReference>
<reference evidence="2" key="1">
    <citation type="journal article" date="2019" name="Int. J. Syst. Evol. Microbiol.">
        <title>The Global Catalogue of Microorganisms (GCM) 10K type strain sequencing project: providing services to taxonomists for standard genome sequencing and annotation.</title>
        <authorList>
            <consortium name="The Broad Institute Genomics Platform"/>
            <consortium name="The Broad Institute Genome Sequencing Center for Infectious Disease"/>
            <person name="Wu L."/>
            <person name="Ma J."/>
        </authorList>
    </citation>
    <scope>NUCLEOTIDE SEQUENCE [LARGE SCALE GENOMIC DNA]</scope>
    <source>
        <strain evidence="2">CGMCC 4.1469</strain>
    </source>
</reference>
<dbReference type="EMBL" id="JBHSOD010000028">
    <property type="protein sequence ID" value="MFC5887537.1"/>
    <property type="molecule type" value="Genomic_DNA"/>
</dbReference>
<organism evidence="1 2">
    <name type="scientific">Kitasatospora aburaviensis</name>
    <dbReference type="NCBI Taxonomy" id="67265"/>
    <lineage>
        <taxon>Bacteria</taxon>
        <taxon>Bacillati</taxon>
        <taxon>Actinomycetota</taxon>
        <taxon>Actinomycetes</taxon>
        <taxon>Kitasatosporales</taxon>
        <taxon>Streptomycetaceae</taxon>
        <taxon>Kitasatospora</taxon>
    </lineage>
</organism>
<dbReference type="InterPro" id="IPR016181">
    <property type="entry name" value="Acyl_CoA_acyltransferase"/>
</dbReference>
<accession>A0ABW1EZG9</accession>
<protein>
    <recommendedName>
        <fullName evidence="3">Acetyltransferase</fullName>
    </recommendedName>
</protein>
<sequence>MLRLAVLPGNEPAVALYRRRGFVASGELGAPLPGGAGRELVMVKALDASCP</sequence>